<keyword evidence="3" id="KW-0808">Transferase</keyword>
<comment type="similarity">
    <text evidence="1">Belongs to the protein kinase superfamily. CMGC Ser/Thr protein kinase family. MNB/DYRK subfamily.</text>
</comment>
<keyword evidence="5" id="KW-0418">Kinase</keyword>
<evidence type="ECO:0000313" key="11">
    <source>
        <dbReference type="Proteomes" id="UP000265040"/>
    </source>
</evidence>
<dbReference type="PANTHER" id="PTHR24058">
    <property type="entry name" value="DUAL SPECIFICITY PROTEIN KINASE"/>
    <property type="match status" value="1"/>
</dbReference>
<keyword evidence="4 7" id="KW-0547">Nucleotide-binding</keyword>
<dbReference type="InParanoid" id="A0A3Q1I0S8"/>
<evidence type="ECO:0000256" key="4">
    <source>
        <dbReference type="ARBA" id="ARBA00022741"/>
    </source>
</evidence>
<feature type="domain" description="Protein kinase" evidence="9">
    <location>
        <begin position="55"/>
        <end position="291"/>
    </location>
</feature>
<dbReference type="PROSITE" id="PS50011">
    <property type="entry name" value="PROTEIN_KINASE_DOM"/>
    <property type="match status" value="1"/>
</dbReference>
<evidence type="ECO:0000256" key="5">
    <source>
        <dbReference type="ARBA" id="ARBA00022777"/>
    </source>
</evidence>
<dbReference type="GO" id="GO:0005634">
    <property type="term" value="C:nucleus"/>
    <property type="evidence" value="ECO:0007669"/>
    <property type="project" value="TreeGrafter"/>
</dbReference>
<dbReference type="SUPFAM" id="SSF56112">
    <property type="entry name" value="Protein kinase-like (PK-like)"/>
    <property type="match status" value="1"/>
</dbReference>
<dbReference type="PROSITE" id="PS00107">
    <property type="entry name" value="PROTEIN_KINASE_ATP"/>
    <property type="match status" value="1"/>
</dbReference>
<dbReference type="GO" id="GO:0005737">
    <property type="term" value="C:cytoplasm"/>
    <property type="evidence" value="ECO:0007669"/>
    <property type="project" value="TreeGrafter"/>
</dbReference>
<evidence type="ECO:0000256" key="7">
    <source>
        <dbReference type="PROSITE-ProRule" id="PRU10141"/>
    </source>
</evidence>
<name>A0A3Q1I0S8_ANATE</name>
<protein>
    <recommendedName>
        <fullName evidence="9">Protein kinase domain-containing protein</fullName>
    </recommendedName>
</protein>
<dbReference type="Ensembl" id="ENSATET00000013486.3">
    <property type="protein sequence ID" value="ENSATEP00000013269.3"/>
    <property type="gene ID" value="ENSATEG00000009258.3"/>
</dbReference>
<reference evidence="10" key="1">
    <citation type="submission" date="2021-04" db="EMBL/GenBank/DDBJ databases">
        <authorList>
            <consortium name="Wellcome Sanger Institute Data Sharing"/>
        </authorList>
    </citation>
    <scope>NUCLEOTIDE SEQUENCE [LARGE SCALE GENOMIC DNA]</scope>
</reference>
<keyword evidence="11" id="KW-1185">Reference proteome</keyword>
<dbReference type="GO" id="GO:0005524">
    <property type="term" value="F:ATP binding"/>
    <property type="evidence" value="ECO:0007669"/>
    <property type="project" value="UniProtKB-UniRule"/>
</dbReference>
<evidence type="ECO:0000256" key="8">
    <source>
        <dbReference type="RuleBase" id="RU000304"/>
    </source>
</evidence>
<evidence type="ECO:0000256" key="1">
    <source>
        <dbReference type="ARBA" id="ARBA00008867"/>
    </source>
</evidence>
<evidence type="ECO:0000256" key="6">
    <source>
        <dbReference type="ARBA" id="ARBA00022840"/>
    </source>
</evidence>
<dbReference type="InterPro" id="IPR050494">
    <property type="entry name" value="Ser_Thr_dual-spec_kinase"/>
</dbReference>
<reference evidence="10" key="3">
    <citation type="submission" date="2025-09" db="UniProtKB">
        <authorList>
            <consortium name="Ensembl"/>
        </authorList>
    </citation>
    <scope>IDENTIFICATION</scope>
</reference>
<keyword evidence="6 7" id="KW-0067">ATP-binding</keyword>
<dbReference type="InterPro" id="IPR017441">
    <property type="entry name" value="Protein_kinase_ATP_BS"/>
</dbReference>
<dbReference type="Pfam" id="PF00069">
    <property type="entry name" value="Pkinase"/>
    <property type="match status" value="1"/>
</dbReference>
<dbReference type="PANTHER" id="PTHR24058:SF22">
    <property type="entry name" value="DUAL SPECIFICITY TYROSINE-PHOSPHORYLATION-REGULATED KINASE 4"/>
    <property type="match status" value="1"/>
</dbReference>
<evidence type="ECO:0000313" key="10">
    <source>
        <dbReference type="Ensembl" id="ENSATEP00000013269.3"/>
    </source>
</evidence>
<organism evidence="10 11">
    <name type="scientific">Anabas testudineus</name>
    <name type="common">Climbing perch</name>
    <name type="synonym">Anthias testudineus</name>
    <dbReference type="NCBI Taxonomy" id="64144"/>
    <lineage>
        <taxon>Eukaryota</taxon>
        <taxon>Metazoa</taxon>
        <taxon>Chordata</taxon>
        <taxon>Craniata</taxon>
        <taxon>Vertebrata</taxon>
        <taxon>Euteleostomi</taxon>
        <taxon>Actinopterygii</taxon>
        <taxon>Neopterygii</taxon>
        <taxon>Teleostei</taxon>
        <taxon>Neoteleostei</taxon>
        <taxon>Acanthomorphata</taxon>
        <taxon>Anabantaria</taxon>
        <taxon>Anabantiformes</taxon>
        <taxon>Anabantoidei</taxon>
        <taxon>Anabantidae</taxon>
        <taxon>Anabas</taxon>
    </lineage>
</organism>
<dbReference type="GO" id="GO:0004674">
    <property type="term" value="F:protein serine/threonine kinase activity"/>
    <property type="evidence" value="ECO:0007669"/>
    <property type="project" value="UniProtKB-KW"/>
</dbReference>
<dbReference type="Gene3D" id="3.30.200.20">
    <property type="entry name" value="Phosphorylase Kinase, domain 1"/>
    <property type="match status" value="1"/>
</dbReference>
<dbReference type="GO" id="GO:0005856">
    <property type="term" value="C:cytoskeleton"/>
    <property type="evidence" value="ECO:0007669"/>
    <property type="project" value="TreeGrafter"/>
</dbReference>
<feature type="binding site" evidence="7">
    <location>
        <position position="84"/>
    </location>
    <ligand>
        <name>ATP</name>
        <dbReference type="ChEBI" id="CHEBI:30616"/>
    </ligand>
</feature>
<dbReference type="AlphaFoldDB" id="A0A3Q1I0S8"/>
<dbReference type="InterPro" id="IPR008271">
    <property type="entry name" value="Ser/Thr_kinase_AS"/>
</dbReference>
<dbReference type="Proteomes" id="UP000265040">
    <property type="component" value="Chromosome 6"/>
</dbReference>
<accession>A0A3Q1I0S8</accession>
<keyword evidence="2 8" id="KW-0723">Serine/threonine-protein kinase</keyword>
<dbReference type="Gene3D" id="1.10.510.10">
    <property type="entry name" value="Transferase(Phosphotransferase) domain 1"/>
    <property type="match status" value="1"/>
</dbReference>
<evidence type="ECO:0000259" key="9">
    <source>
        <dbReference type="PROSITE" id="PS50011"/>
    </source>
</evidence>
<evidence type="ECO:0000256" key="3">
    <source>
        <dbReference type="ARBA" id="ARBA00022679"/>
    </source>
</evidence>
<dbReference type="InterPro" id="IPR000719">
    <property type="entry name" value="Prot_kinase_dom"/>
</dbReference>
<proteinExistence type="inferred from homology"/>
<dbReference type="PROSITE" id="PS00108">
    <property type="entry name" value="PROTEIN_KINASE_ST"/>
    <property type="match status" value="1"/>
</dbReference>
<sequence>EIKNYKQVWYLGKTTNRTRTSTVSETQDTESFNCGYDTKEGFYKAAINDHLAYRFEILEALGAGYSGQVLKCMDHKTKKLVAVKVIRSKDSIHQLGKAELKILETLRELDKSNKANIVHMKESFYFRNHLCITFDLFEKDLFKALEETNKHGFSEEELSKYTTDVLKCLHMLKKETIIHGDIKPDNVLLYKKDGETRAALSDFGGSYFAKDRDRPPIQTLFYMAPEMLLGKTCNLAVDMWSLGCMLAELYLGRCLFDGNDIIDQFSCIMKVIFINTSYQGKEVQMFRGTLR</sequence>
<evidence type="ECO:0000256" key="2">
    <source>
        <dbReference type="ARBA" id="ARBA00022527"/>
    </source>
</evidence>
<dbReference type="InterPro" id="IPR011009">
    <property type="entry name" value="Kinase-like_dom_sf"/>
</dbReference>
<dbReference type="GeneTree" id="ENSGT00940000159401"/>
<reference evidence="10" key="2">
    <citation type="submission" date="2025-08" db="UniProtKB">
        <authorList>
            <consortium name="Ensembl"/>
        </authorList>
    </citation>
    <scope>IDENTIFICATION</scope>
</reference>
<dbReference type="SMART" id="SM00220">
    <property type="entry name" value="S_TKc"/>
    <property type="match status" value="1"/>
</dbReference>